<dbReference type="Pfam" id="PF13450">
    <property type="entry name" value="NAD_binding_8"/>
    <property type="match status" value="1"/>
</dbReference>
<dbReference type="InterPro" id="IPR036134">
    <property type="entry name" value="Crypto/Photolyase_FAD-like_sf"/>
</dbReference>
<dbReference type="SUPFAM" id="SSF52425">
    <property type="entry name" value="Cryptochrome/photolyase, N-terminal domain"/>
    <property type="match status" value="1"/>
</dbReference>
<proteinExistence type="predicted"/>
<organism evidence="4 5">
    <name type="scientific">Gaopeijia maritima</name>
    <dbReference type="NCBI Taxonomy" id="3119007"/>
    <lineage>
        <taxon>Bacteria</taxon>
        <taxon>Pseudomonadati</taxon>
        <taxon>Gemmatimonadota</taxon>
        <taxon>Longimicrobiia</taxon>
        <taxon>Gaopeijiales</taxon>
        <taxon>Gaopeijiaceae</taxon>
        <taxon>Gaopeijia</taxon>
    </lineage>
</organism>
<dbReference type="InterPro" id="IPR014729">
    <property type="entry name" value="Rossmann-like_a/b/a_fold"/>
</dbReference>
<reference evidence="4 5" key="1">
    <citation type="submission" date="2024-02" db="EMBL/GenBank/DDBJ databases">
        <title>A novel Gemmatimonadota bacterium.</title>
        <authorList>
            <person name="Du Z.-J."/>
            <person name="Ye Y.-Q."/>
        </authorList>
    </citation>
    <scope>NUCLEOTIDE SEQUENCE [LARGE SCALE GENOMIC DNA]</scope>
    <source>
        <strain evidence="4 5">DH-20</strain>
    </source>
</reference>
<dbReference type="Pfam" id="PF00875">
    <property type="entry name" value="DNA_photolyase"/>
    <property type="match status" value="1"/>
</dbReference>
<sequence length="837" mass="91183">MDSPEGRRSGLAAHPLPPHLEERVRVVGEGTPGPGPVIYWMRMAVRGHENPALDTALHLARALRRPMFVYHALSERYPYASDRHHRFILEGARDVQAELAERGIAHAFHLERPEHRGAHLKTLGAGAALVVTEDVPVAPLAGWTRSLARAIVAPVWAVDASCTFPMRRVPASSVDRAFRFRKATAEGRTERIEAGWTDEEPHRRPLLPDLPFEPLDLAIADLDALVARCEIDHAVAPVPHTPGGSDAGYRRWREFVDSGRLAAYARTRNDPLRDGVSRMSPYLHYGQVSPFRIAREAMAVGGDGAKKYLDELLVWRELAWAFCAAHPEHASIEVLPEWARATLAEHEGDERPALPSWETLARGRTGDALWDAAQRSLLTHGELHNNVRMTWGKAFIGWTPDAATALARMEDLNHRYALDGRDPASYGGLLWCLGAFDRPFSPETPILGGLRPRPTHGHARRLDPIAYAARTGRAALLRPPRVAVIGAGIAGLACARTLVDHGLEPEVFDKGWRAGGRCATRESRDDPQFRFDHGAQYFSARSEPFRRLAASWAHDGLIAHWPGRILRVEGRSVTPADPGDRWVGVPSMAALPEHLASDLDVRCGVRIRSASRVDGVFLLRSDQGREFGPFDAVVVTTPPAQAVSLLEASPALAAAAGRARLLPCQTALLGFDRRIEIDADALLTADTIIDWAARDSGKPGRPAGERWVVHAAPGWSEQHLEEDPGRVAEALVDAFGDLLERLGAPRPEPTSRTVHRWRYARVAKGPGAGTAALADPSIGLLWAGDGVFGEARLEAAWLSGVAAAARLLALDLRGPERTGGPPSAPPGAPVRQTDLFG</sequence>
<evidence type="ECO:0000313" key="4">
    <source>
        <dbReference type="EMBL" id="MEK9499979.1"/>
    </source>
</evidence>
<protein>
    <submittedName>
        <fullName evidence="4">FAD-dependent oxidoreductase</fullName>
    </submittedName>
</protein>
<feature type="domain" description="Photolyase/cryptochrome alpha/beta" evidence="3">
    <location>
        <begin position="35"/>
        <end position="166"/>
    </location>
</feature>
<dbReference type="RefSeq" id="WP_405277830.1">
    <property type="nucleotide sequence ID" value="NZ_JBBHLI010000001.1"/>
</dbReference>
<dbReference type="Gene3D" id="1.10.579.10">
    <property type="entry name" value="DNA Cyclobutane Dipyrimidine Photolyase, subunit A, domain 3"/>
    <property type="match status" value="1"/>
</dbReference>
<evidence type="ECO:0000256" key="2">
    <source>
        <dbReference type="SAM" id="MobiDB-lite"/>
    </source>
</evidence>
<dbReference type="Pfam" id="PF03441">
    <property type="entry name" value="FAD_binding_7"/>
    <property type="match status" value="1"/>
</dbReference>
<name>A0ABU9E5F5_9BACT</name>
<dbReference type="Pfam" id="PF01593">
    <property type="entry name" value="Amino_oxidase"/>
    <property type="match status" value="1"/>
</dbReference>
<comment type="caution">
    <text evidence="4">The sequence shown here is derived from an EMBL/GenBank/DDBJ whole genome shotgun (WGS) entry which is preliminary data.</text>
</comment>
<feature type="region of interest" description="Disordered" evidence="2">
    <location>
        <begin position="814"/>
        <end position="837"/>
    </location>
</feature>
<dbReference type="EMBL" id="JBBHLI010000001">
    <property type="protein sequence ID" value="MEK9499979.1"/>
    <property type="molecule type" value="Genomic_DNA"/>
</dbReference>
<accession>A0ABU9E5F5</accession>
<dbReference type="InterPro" id="IPR052219">
    <property type="entry name" value="Photolyase_Class-2"/>
</dbReference>
<evidence type="ECO:0000313" key="5">
    <source>
        <dbReference type="Proteomes" id="UP001484239"/>
    </source>
</evidence>
<comment type="cofactor">
    <cofactor evidence="1">
        <name>(6R)-5,10-methylene-5,6,7,8-tetrahydrofolate</name>
        <dbReference type="ChEBI" id="CHEBI:15636"/>
    </cofactor>
</comment>
<keyword evidence="5" id="KW-1185">Reference proteome</keyword>
<dbReference type="Proteomes" id="UP001484239">
    <property type="component" value="Unassembled WGS sequence"/>
</dbReference>
<dbReference type="Gene3D" id="3.90.660.10">
    <property type="match status" value="1"/>
</dbReference>
<dbReference type="PANTHER" id="PTHR10211:SF0">
    <property type="entry name" value="DEOXYRIBODIPYRIMIDINE PHOTO-LYASE"/>
    <property type="match status" value="1"/>
</dbReference>
<dbReference type="SUPFAM" id="SSF48173">
    <property type="entry name" value="Cryptochrome/photolyase FAD-binding domain"/>
    <property type="match status" value="1"/>
</dbReference>
<dbReference type="Gene3D" id="1.25.40.80">
    <property type="match status" value="1"/>
</dbReference>
<dbReference type="PRINTS" id="PR00419">
    <property type="entry name" value="ADXRDTASE"/>
</dbReference>
<dbReference type="InterPro" id="IPR036155">
    <property type="entry name" value="Crypto/Photolyase_N_sf"/>
</dbReference>
<dbReference type="SUPFAM" id="SSF51905">
    <property type="entry name" value="FAD/NAD(P)-binding domain"/>
    <property type="match status" value="1"/>
</dbReference>
<dbReference type="Gene3D" id="3.40.50.620">
    <property type="entry name" value="HUPs"/>
    <property type="match status" value="1"/>
</dbReference>
<gene>
    <name evidence="4" type="ORF">WI372_03145</name>
</gene>
<dbReference type="InterPro" id="IPR006050">
    <property type="entry name" value="DNA_photolyase_N"/>
</dbReference>
<dbReference type="InterPro" id="IPR002937">
    <property type="entry name" value="Amino_oxidase"/>
</dbReference>
<dbReference type="PANTHER" id="PTHR10211">
    <property type="entry name" value="DEOXYRIBODIPYRIMIDINE PHOTOLYASE"/>
    <property type="match status" value="1"/>
</dbReference>
<evidence type="ECO:0000256" key="1">
    <source>
        <dbReference type="ARBA" id="ARBA00001932"/>
    </source>
</evidence>
<evidence type="ECO:0000259" key="3">
    <source>
        <dbReference type="PROSITE" id="PS51645"/>
    </source>
</evidence>
<dbReference type="PROSITE" id="PS51645">
    <property type="entry name" value="PHR_CRY_ALPHA_BETA"/>
    <property type="match status" value="1"/>
</dbReference>
<dbReference type="InterPro" id="IPR005101">
    <property type="entry name" value="Cryptochr/Photolyase_FAD-bd"/>
</dbReference>
<dbReference type="InterPro" id="IPR036188">
    <property type="entry name" value="FAD/NAD-bd_sf"/>
</dbReference>
<dbReference type="Gene3D" id="3.50.50.60">
    <property type="entry name" value="FAD/NAD(P)-binding domain"/>
    <property type="match status" value="1"/>
</dbReference>